<dbReference type="Gene3D" id="4.10.220.20">
    <property type="entry name" value="Light-harvesting complex"/>
    <property type="match status" value="1"/>
</dbReference>
<feature type="transmembrane region" description="Helical" evidence="14">
    <location>
        <begin position="14"/>
        <end position="35"/>
    </location>
</feature>
<dbReference type="GO" id="GO:0019684">
    <property type="term" value="P:photosynthesis, light reaction"/>
    <property type="evidence" value="ECO:0007669"/>
    <property type="project" value="InterPro"/>
</dbReference>
<gene>
    <name evidence="16" type="ordered locus">RPB_4441</name>
</gene>
<dbReference type="PRINTS" id="PR00673">
    <property type="entry name" value="LIGHTHARVSTA"/>
</dbReference>
<dbReference type="Pfam" id="PF00556">
    <property type="entry name" value="LHC"/>
    <property type="match status" value="1"/>
</dbReference>
<keyword evidence="11" id="KW-0157">Chromophore</keyword>
<proteinExistence type="predicted"/>
<dbReference type="SUPFAM" id="SSF56918">
    <property type="entry name" value="Light-harvesting complex subunits"/>
    <property type="match status" value="1"/>
</dbReference>
<comment type="function">
    <text evidence="1">Antenna complexes are light-harvesting systems, which transfer the excitation energy to the reaction centers.</text>
</comment>
<evidence type="ECO:0000313" key="16">
    <source>
        <dbReference type="EMBL" id="ABD09124.1"/>
    </source>
</evidence>
<keyword evidence="17" id="KW-1185">Reference proteome</keyword>
<dbReference type="InterPro" id="IPR000066">
    <property type="entry name" value="Antenna_a/b"/>
</dbReference>
<evidence type="ECO:0000256" key="2">
    <source>
        <dbReference type="ARBA" id="ARBA00004249"/>
    </source>
</evidence>
<evidence type="ECO:0000256" key="11">
    <source>
        <dbReference type="ARBA" id="ARBA00022991"/>
    </source>
</evidence>
<keyword evidence="8" id="KW-0460">Magnesium</keyword>
<keyword evidence="7" id="KW-0479">Metal-binding</keyword>
<dbReference type="RefSeq" id="WP_011443308.1">
    <property type="nucleotide sequence ID" value="NC_007778.1"/>
</dbReference>
<keyword evidence="10 14" id="KW-1133">Transmembrane helix</keyword>
<dbReference type="EMBL" id="CP000250">
    <property type="protein sequence ID" value="ABD09124.1"/>
    <property type="molecule type" value="Genomic_DNA"/>
</dbReference>
<comment type="subcellular location">
    <subcellularLocation>
        <location evidence="2">Cell inner membrane</location>
        <topology evidence="2">Single-pass type II membrane protein</topology>
    </subcellularLocation>
</comment>
<evidence type="ECO:0000256" key="9">
    <source>
        <dbReference type="ARBA" id="ARBA00022956"/>
    </source>
</evidence>
<evidence type="ECO:0000256" key="10">
    <source>
        <dbReference type="ARBA" id="ARBA00022989"/>
    </source>
</evidence>
<dbReference type="GO" id="GO:0030077">
    <property type="term" value="C:plasma membrane light-harvesting complex"/>
    <property type="evidence" value="ECO:0007669"/>
    <property type="project" value="InterPro"/>
</dbReference>
<evidence type="ECO:0000256" key="3">
    <source>
        <dbReference type="ARBA" id="ARBA00022475"/>
    </source>
</evidence>
<evidence type="ECO:0000256" key="4">
    <source>
        <dbReference type="ARBA" id="ARBA00022494"/>
    </source>
</evidence>
<protein>
    <submittedName>
        <fullName evidence="16">Antenna complex, alpha/beta subunit</fullName>
    </submittedName>
</protein>
<keyword evidence="3" id="KW-1003">Cell membrane</keyword>
<evidence type="ECO:0000256" key="12">
    <source>
        <dbReference type="ARBA" id="ARBA00023136"/>
    </source>
</evidence>
<keyword evidence="4" id="KW-0148">Chlorophyll</keyword>
<accession>Q2IRN6</accession>
<evidence type="ECO:0000256" key="13">
    <source>
        <dbReference type="ARBA" id="ARBA00023243"/>
    </source>
</evidence>
<feature type="domain" description="Antenna complex alpha/beta subunit" evidence="15">
    <location>
        <begin position="4"/>
        <end position="41"/>
    </location>
</feature>
<dbReference type="InterPro" id="IPR035889">
    <property type="entry name" value="Light-harvesting_complex"/>
</dbReference>
<dbReference type="GO" id="GO:0042314">
    <property type="term" value="F:bacteriochlorophyll binding"/>
    <property type="evidence" value="ECO:0007669"/>
    <property type="project" value="UniProtKB-KW"/>
</dbReference>
<dbReference type="GO" id="GO:0046872">
    <property type="term" value="F:metal ion binding"/>
    <property type="evidence" value="ECO:0007669"/>
    <property type="project" value="UniProtKB-KW"/>
</dbReference>
<evidence type="ECO:0000313" key="17">
    <source>
        <dbReference type="Proteomes" id="UP000008809"/>
    </source>
</evidence>
<evidence type="ECO:0000259" key="15">
    <source>
        <dbReference type="Pfam" id="PF00556"/>
    </source>
</evidence>
<evidence type="ECO:0000256" key="6">
    <source>
        <dbReference type="ARBA" id="ARBA00022692"/>
    </source>
</evidence>
<keyword evidence="5" id="KW-0042">Antenna complex</keyword>
<dbReference type="AlphaFoldDB" id="Q2IRN6"/>
<evidence type="ECO:0000256" key="5">
    <source>
        <dbReference type="ARBA" id="ARBA00022549"/>
    </source>
</evidence>
<keyword evidence="6 14" id="KW-0812">Transmembrane</keyword>
<dbReference type="InterPro" id="IPR018332">
    <property type="entry name" value="Antenna_alpha"/>
</dbReference>
<dbReference type="eggNOG" id="ENOG5033EHH">
    <property type="taxonomic scope" value="Bacteria"/>
</dbReference>
<dbReference type="HOGENOM" id="CLU_202473_0_0_5"/>
<organism evidence="16 17">
    <name type="scientific">Rhodopseudomonas palustris (strain HaA2)</name>
    <dbReference type="NCBI Taxonomy" id="316058"/>
    <lineage>
        <taxon>Bacteria</taxon>
        <taxon>Pseudomonadati</taxon>
        <taxon>Pseudomonadota</taxon>
        <taxon>Alphaproteobacteria</taxon>
        <taxon>Hyphomicrobiales</taxon>
        <taxon>Nitrobacteraceae</taxon>
        <taxon>Rhodopseudomonas</taxon>
    </lineage>
</organism>
<dbReference type="STRING" id="316058.RPB_4441"/>
<dbReference type="KEGG" id="rpb:RPB_4441"/>
<keyword evidence="9" id="KW-0076">Bacteriochlorophyll</keyword>
<evidence type="ECO:0000256" key="8">
    <source>
        <dbReference type="ARBA" id="ARBA00022842"/>
    </source>
</evidence>
<reference evidence="16 17" key="1">
    <citation type="submission" date="2006-01" db="EMBL/GenBank/DDBJ databases">
        <title>Complete sequence of Rhodopseudomonas palustris HaA2.</title>
        <authorList>
            <consortium name="US DOE Joint Genome Institute"/>
            <person name="Copeland A."/>
            <person name="Lucas S."/>
            <person name="Lapidus A."/>
            <person name="Barry K."/>
            <person name="Detter J.C."/>
            <person name="Glavina T."/>
            <person name="Hammon N."/>
            <person name="Israni S."/>
            <person name="Pitluck S."/>
            <person name="Chain P."/>
            <person name="Malfatti S."/>
            <person name="Shin M."/>
            <person name="Vergez L."/>
            <person name="Schmutz J."/>
            <person name="Larimer F."/>
            <person name="Land M."/>
            <person name="Hauser L."/>
            <person name="Pelletier D.A."/>
            <person name="Kyrpides N."/>
            <person name="Anderson I."/>
            <person name="Oda Y."/>
            <person name="Harwood C.S."/>
            <person name="Richardson P."/>
        </authorList>
    </citation>
    <scope>NUCLEOTIDE SEQUENCE [LARGE SCALE GENOMIC DNA]</scope>
    <source>
        <strain evidence="16 17">HaA2</strain>
    </source>
</reference>
<evidence type="ECO:0000256" key="7">
    <source>
        <dbReference type="ARBA" id="ARBA00022723"/>
    </source>
</evidence>
<evidence type="ECO:0000256" key="14">
    <source>
        <dbReference type="SAM" id="Phobius"/>
    </source>
</evidence>
<keyword evidence="13" id="KW-0437">Light-harvesting polypeptide</keyword>
<name>Q2IRN6_RHOP2</name>
<dbReference type="GO" id="GO:0005886">
    <property type="term" value="C:plasma membrane"/>
    <property type="evidence" value="ECO:0007669"/>
    <property type="project" value="UniProtKB-SubCell"/>
</dbReference>
<dbReference type="Proteomes" id="UP000008809">
    <property type="component" value="Chromosome"/>
</dbReference>
<sequence length="65" mass="6657">MNQGKLWTVVNPTVGLPLLLGGVATMAFLVHFAVLQNTTWVSAFMNGKVVAAAPAPAAPAAPAKK</sequence>
<keyword evidence="12 14" id="KW-0472">Membrane</keyword>
<evidence type="ECO:0000256" key="1">
    <source>
        <dbReference type="ARBA" id="ARBA00002455"/>
    </source>
</evidence>